<dbReference type="AlphaFoldDB" id="A0A815EQ88"/>
<dbReference type="InterPro" id="IPR050592">
    <property type="entry name" value="GDSL_lipolytic_enzyme"/>
</dbReference>
<accession>A0A815EQ88</accession>
<evidence type="ECO:0000256" key="2">
    <source>
        <dbReference type="SAM" id="SignalP"/>
    </source>
</evidence>
<gene>
    <name evidence="3" type="ORF">JYZ213_LOCUS33081</name>
</gene>
<dbReference type="Pfam" id="PF00657">
    <property type="entry name" value="Lipase_GDSL"/>
    <property type="match status" value="1"/>
</dbReference>
<dbReference type="PANTHER" id="PTHR45642">
    <property type="entry name" value="GDSL ESTERASE/LIPASE EXL3"/>
    <property type="match status" value="1"/>
</dbReference>
<organism evidence="3 4">
    <name type="scientific">Adineta steineri</name>
    <dbReference type="NCBI Taxonomy" id="433720"/>
    <lineage>
        <taxon>Eukaryota</taxon>
        <taxon>Metazoa</taxon>
        <taxon>Spiralia</taxon>
        <taxon>Gnathifera</taxon>
        <taxon>Rotifera</taxon>
        <taxon>Eurotatoria</taxon>
        <taxon>Bdelloidea</taxon>
        <taxon>Adinetida</taxon>
        <taxon>Adinetidae</taxon>
        <taxon>Adineta</taxon>
    </lineage>
</organism>
<dbReference type="PANTHER" id="PTHR45642:SF139">
    <property type="entry name" value="SGNH HYDROLASE-TYPE ESTERASE DOMAIN-CONTAINING PROTEIN"/>
    <property type="match status" value="1"/>
</dbReference>
<dbReference type="Gene3D" id="3.40.50.1110">
    <property type="entry name" value="SGNH hydrolase"/>
    <property type="match status" value="1"/>
</dbReference>
<feature type="chain" id="PRO_5032943999" evidence="2">
    <location>
        <begin position="19"/>
        <end position="317"/>
    </location>
</feature>
<protein>
    <submittedName>
        <fullName evidence="3">Uncharacterized protein</fullName>
    </submittedName>
</protein>
<evidence type="ECO:0000313" key="3">
    <source>
        <dbReference type="EMBL" id="CAF1315120.1"/>
    </source>
</evidence>
<name>A0A815EQ88_9BILA</name>
<comment type="caution">
    <text evidence="3">The sequence shown here is derived from an EMBL/GenBank/DDBJ whole genome shotgun (WGS) entry which is preliminary data.</text>
</comment>
<feature type="signal peptide" evidence="2">
    <location>
        <begin position="1"/>
        <end position="18"/>
    </location>
</feature>
<dbReference type="CDD" id="cd01846">
    <property type="entry name" value="fatty_acyltransferase_like"/>
    <property type="match status" value="1"/>
</dbReference>
<proteinExistence type="predicted"/>
<reference evidence="3" key="1">
    <citation type="submission" date="2021-02" db="EMBL/GenBank/DDBJ databases">
        <authorList>
            <person name="Nowell W R."/>
        </authorList>
    </citation>
    <scope>NUCLEOTIDE SEQUENCE</scope>
</reference>
<dbReference type="InterPro" id="IPR001087">
    <property type="entry name" value="GDSL"/>
</dbReference>
<sequence length="317" mass="35537">MRILFTILFLFSSTLILSINGGLNPINKIIIFGDSLTDNGNVYKLSNYTWPIVPPYYQGRFCNGPNWFDRLSITDKSNYAYGSATTDNNFVQGLTKLNTLPVPGIRQQIAMYFNDTSNSSIDFTHTLYIVWAAGNDLIFNSSVTIPSIMNSLMNSVRDLLAVGAKNILIFNLPPIQSFPYFSVLNQTATFSMLTIQANTNLQTSIDAIQKNYTNSTIQIFDINTLITKIIANQSIPFTNTVGYCWDTLNLTTVAILCDNPSKYVFIDDFHFSNTTHQLIADSINSLLSYNGCLRNRESLNILLISQIILIFSAIILF</sequence>
<dbReference type="EMBL" id="CAJNOG010000613">
    <property type="protein sequence ID" value="CAF1315120.1"/>
    <property type="molecule type" value="Genomic_DNA"/>
</dbReference>
<evidence type="ECO:0000256" key="1">
    <source>
        <dbReference type="ARBA" id="ARBA00022729"/>
    </source>
</evidence>
<evidence type="ECO:0000313" key="4">
    <source>
        <dbReference type="Proteomes" id="UP000663845"/>
    </source>
</evidence>
<dbReference type="GO" id="GO:0016788">
    <property type="term" value="F:hydrolase activity, acting on ester bonds"/>
    <property type="evidence" value="ECO:0007669"/>
    <property type="project" value="InterPro"/>
</dbReference>
<keyword evidence="1 2" id="KW-0732">Signal</keyword>
<dbReference type="SUPFAM" id="SSF52266">
    <property type="entry name" value="SGNH hydrolase"/>
    <property type="match status" value="1"/>
</dbReference>
<dbReference type="Proteomes" id="UP000663845">
    <property type="component" value="Unassembled WGS sequence"/>
</dbReference>
<dbReference type="InterPro" id="IPR036514">
    <property type="entry name" value="SGNH_hydro_sf"/>
</dbReference>